<comment type="function">
    <text evidence="32">Transmembrane protein gp41: Acts as a class I viral fusion protein. Under the current model, the protein has at least 3 conformational states: pre-fusion native state, pre-hairpin intermediate state, and post-fusion hairpin state. During fusion of viral and target intracellular membranes, the coiled coil regions (heptad repeats) assume a trimer-of-hairpins structure, positioning the fusion peptide in close proximity to the C-terminal region of the ectodomain. The formation of this structure appears to drive apposition and subsequent fusion of viral and target cell membranes. Complete fusion occurs in host cell endosomes and is dynamin-dependent, however some lipid transfer might occur at the plasma membrane. The virus undergoes clathrin-dependent internalization long before endosomal fusion, thus minimizing the surface exposure of conserved viral epitopes during fusion and reducing the efficacy of inhibitors targeting these epitopes. Membranes fusion leads to delivery of the nucleocapsid into the cytoplasm.</text>
</comment>
<comment type="domain">
    <text evidence="32">The membrane proximal external region (MPER) present in gp41 is a tryptophan-rich region recognized by the antibodies 2F5, Z13, and 4E10. MPER seems to play a role in fusion.</text>
</comment>
<dbReference type="InterPro" id="IPR036377">
    <property type="entry name" value="Gp120_core_sf"/>
</dbReference>
<dbReference type="HAMAP" id="MF_04083">
    <property type="entry name" value="HIV_ENV"/>
    <property type="match status" value="1"/>
</dbReference>
<evidence type="ECO:0000256" key="14">
    <source>
        <dbReference type="ARBA" id="ARBA00022692"/>
    </source>
</evidence>
<feature type="region of interest" description="MPER; binding to GalCer" evidence="32">
    <location>
        <begin position="660"/>
        <end position="681"/>
    </location>
</feature>
<dbReference type="EMBL" id="GQ916591">
    <property type="protein sequence ID" value="ADD25761.1"/>
    <property type="molecule type" value="Genomic_DNA"/>
</dbReference>
<feature type="region of interest" description="CD4-binding loop" evidence="32">
    <location>
        <begin position="368"/>
        <end position="378"/>
    </location>
</feature>
<keyword evidence="18 32" id="KW-0946">Virion</keyword>
<reference evidence="37" key="1">
    <citation type="journal article" date="2010" name="AIDS Res. Hum. Retroviruses">
        <title>Genotypic characterization of HIV type 1 env gp160 sequences from three regions in Thailand.</title>
        <authorList>
            <person name="de Silva U.C."/>
            <person name="Warachit J."/>
            <person name="Sattagowit N."/>
            <person name="Jirapongwattana C."/>
            <person name="Panthong S."/>
            <person name="Utachee P."/>
            <person name="Yasunaga T."/>
            <person name="Ikuta K."/>
            <person name="Kameoka M."/>
            <person name="Boonsathorn N."/>
        </authorList>
    </citation>
    <scope>NUCLEOTIDE SEQUENCE</scope>
    <source>
        <strain evidence="37">RY27</strain>
    </source>
</reference>
<keyword evidence="26 32" id="KW-0564">Palmitate</keyword>
<evidence type="ECO:0000256" key="5">
    <source>
        <dbReference type="ARBA" id="ARBA00004578"/>
    </source>
</evidence>
<evidence type="ECO:0000256" key="21">
    <source>
        <dbReference type="ARBA" id="ARBA00022890"/>
    </source>
</evidence>
<keyword evidence="7 32" id="KW-1168">Fusion of virus membrane with host membrane</keyword>
<keyword evidence="19 32" id="KW-1043">Host membrane</keyword>
<comment type="domain">
    <text evidence="32">The YXXL motif is involved in determining the exact site of viral release at the surface of infected mononuclear cells and promotes endocytosis. YXXL and di-leucine endocytosis motifs interact directly or indirectly with the clathrin adapter complexes, opperate independently, and their activities are not additive.</text>
</comment>
<dbReference type="GO" id="GO:0075512">
    <property type="term" value="P:clathrin-dependent endocytosis of virus by host cell"/>
    <property type="evidence" value="ECO:0007669"/>
    <property type="project" value="UniProtKB-UniRule"/>
</dbReference>
<name>D3W9Y4_HV1</name>
<dbReference type="FunFam" id="1.10.287.210:FF:000001">
    <property type="entry name" value="Envelope glycoprotein gp160"/>
    <property type="match status" value="1"/>
</dbReference>
<keyword evidence="22 32" id="KW-1133">Transmembrane helix</keyword>
<evidence type="ECO:0000256" key="11">
    <source>
        <dbReference type="ARBA" id="ARBA00022581"/>
    </source>
</evidence>
<feature type="transmembrane region" description="Helical" evidence="33">
    <location>
        <begin position="20"/>
        <end position="41"/>
    </location>
</feature>
<dbReference type="Gene3D" id="1.20.5.490">
    <property type="entry name" value="Single helix bin"/>
    <property type="match status" value="1"/>
</dbReference>
<feature type="disulfide bond" evidence="32">
    <location>
        <begin position="235"/>
        <end position="246"/>
    </location>
</feature>
<feature type="region of interest" description="Fusion peptide" evidence="32">
    <location>
        <begin position="510"/>
        <end position="530"/>
    </location>
</feature>
<feature type="coiled-coil region" evidence="32">
    <location>
        <begin position="631"/>
        <end position="665"/>
    </location>
</feature>
<dbReference type="GO" id="GO:0055036">
    <property type="term" value="C:virion membrane"/>
    <property type="evidence" value="ECO:0007669"/>
    <property type="project" value="UniProtKB-SubCell"/>
</dbReference>
<evidence type="ECO:0000313" key="37">
    <source>
        <dbReference type="EMBL" id="ADD25761.1"/>
    </source>
</evidence>
<feature type="disulfide bond" evidence="32">
    <location>
        <begin position="225"/>
        <end position="254"/>
    </location>
</feature>
<feature type="compositionally biased region" description="Basic and acidic residues" evidence="34">
    <location>
        <begin position="721"/>
        <end position="730"/>
    </location>
</feature>
<dbReference type="InterPro" id="IPR000777">
    <property type="entry name" value="HIV1_Gp120"/>
</dbReference>
<evidence type="ECO:0000256" key="8">
    <source>
        <dbReference type="ARBA" id="ARBA00022510"/>
    </source>
</evidence>
<keyword evidence="14 32" id="KW-0812">Transmembrane</keyword>
<keyword evidence="11 32" id="KW-0945">Host-virus interaction</keyword>
<comment type="PTM">
    <text evidence="32">Highly glycosylated by host. The high number of glycan on the protein is reffered to as 'glycan shield' because it contributes to hide protein sequence from adaptive immune system.</text>
</comment>
<evidence type="ECO:0000256" key="22">
    <source>
        <dbReference type="ARBA" id="ARBA00022989"/>
    </source>
</evidence>
<keyword evidence="15 32" id="KW-0053">Apoptosis</keyword>
<comment type="miscellaneous">
    <text evidence="32">Inhibitors targeting HIV-1 viral envelope proteins are used as antiretroviral drugs. Attachment of virions to the cell surface via non-specific interactions and CD4 binding can be blocked by inhibitors that include cyanovirin-N, cyclotriazadisulfonamide analogs, PRO 2000, TNX 355 and PRO 542. In addition, BMS 806 can block CD4-induced conformational changes. Env interactions with the coreceptor molecules can be targeted by CCR5 antagonists including SCH-D, maraviroc (UK 427857) and aplaviroc (GW 873140), and the CXCR4 antagonist AMD 070. Fusion of viral and cellular membranes can be inhibited by peptides such as enfuvirtide and tifuvirtide (T 1249). Resistance to inhibitors associated with mutations in Env are observed. Most of the time, single mutations confer only a modest reduction in drug susceptibility. Combination of several mutations is usually required to develop a high-level drug resistance.</text>
</comment>
<feature type="transmembrane region" description="Helical" evidence="33">
    <location>
        <begin position="510"/>
        <end position="533"/>
    </location>
</feature>
<keyword evidence="30 32" id="KW-0449">Lipoprotein</keyword>
<feature type="lipid moiety-binding region" description="S-palmitoyl cysteine; by host" evidence="32">
    <location>
        <position position="762"/>
    </location>
</feature>
<feature type="transmembrane region" description="Helical" evidence="33">
    <location>
        <begin position="676"/>
        <end position="703"/>
    </location>
</feature>
<comment type="PTM">
    <text evidence="32">Palmitoylation of the transmembrane protein and of Env polyprotein (prior to its proteolytic cleavage) is essential for their association with host cell membrane lipid rafts. Palmitoylation is therefore required for envelope trafficking to classical lipid rafts, but not for viral replication.</text>
</comment>
<dbReference type="GO" id="GO:1903908">
    <property type="term" value="P:positive regulation of plasma membrane raft polarization"/>
    <property type="evidence" value="ECO:0007669"/>
    <property type="project" value="UniProtKB-UniRule"/>
</dbReference>
<dbReference type="GO" id="GO:0020002">
    <property type="term" value="C:host cell plasma membrane"/>
    <property type="evidence" value="ECO:0007669"/>
    <property type="project" value="UniProtKB-SubCell"/>
</dbReference>
<organism evidence="37">
    <name type="scientific">Human immunodeficiency virus type 1</name>
    <name type="common">HIV-1</name>
    <dbReference type="NCBI Taxonomy" id="11676"/>
    <lineage>
        <taxon>Viruses</taxon>
        <taxon>Riboviria</taxon>
        <taxon>Pararnavirae</taxon>
        <taxon>Artverviricota</taxon>
        <taxon>Revtraviricetes</taxon>
        <taxon>Ortervirales</taxon>
        <taxon>Retroviridae</taxon>
        <taxon>Orthoretrovirinae</taxon>
        <taxon>Lentivirus</taxon>
        <taxon>Lentivirus humimdef1</taxon>
    </lineage>
</organism>
<keyword evidence="17 32" id="KW-1161">Viral attachment to host cell</keyword>
<comment type="domain">
    <text evidence="32 33">The 17 amino acids long immunosuppressive region is present in many retroviral envelope proteins. Synthetic peptides derived from this relatively conserved sequence inhibit immune function in vitro and in vivo.</text>
</comment>
<accession>D3W9Y4</accession>
<dbReference type="FunFam" id="2.170.40.20:FF:000004">
    <property type="entry name" value="Envelope glycoprotein gp160"/>
    <property type="match status" value="1"/>
</dbReference>
<evidence type="ECO:0000256" key="16">
    <source>
        <dbReference type="ARBA" id="ARBA00022729"/>
    </source>
</evidence>
<proteinExistence type="inferred from homology"/>
<evidence type="ECO:0000259" key="35">
    <source>
        <dbReference type="Pfam" id="PF00516"/>
    </source>
</evidence>
<comment type="subcellular location">
    <subcellularLocation>
        <location evidence="3">Host cell membrane</location>
        <topology evidence="3">Peripheral membrane protein</topology>
    </subcellularLocation>
    <subcellularLocation>
        <location evidence="1">Host cell membrane</location>
        <topology evidence="1">Single-pass type I membrane protein</topology>
    </subcellularLocation>
    <subcellularLocation>
        <location evidence="2">Host endosome membrane</location>
        <topology evidence="2">Peripheral membrane protein</topology>
    </subcellularLocation>
    <subcellularLocation>
        <location evidence="5">Host endosome membrane</location>
        <topology evidence="5">Single-pass type I membrane protein</topology>
    </subcellularLocation>
    <subcellularLocation>
        <location evidence="6">Virion membrane</location>
        <topology evidence="6">Peripheral membrane protein</topology>
    </subcellularLocation>
    <subcellularLocation>
        <location evidence="4">Virion membrane</location>
        <topology evidence="4">Single-pass type I membrane protein</topology>
    </subcellularLocation>
</comment>
<evidence type="ECO:0000256" key="9">
    <source>
        <dbReference type="ARBA" id="ARBA00022511"/>
    </source>
</evidence>
<comment type="subcellular location">
    <molecule>Transmembrane protein gp41</molecule>
    <subcellularLocation>
        <location evidence="32">Virion membrane</location>
        <topology evidence="32">Single-pass type I membrane protein</topology>
    </subcellularLocation>
    <subcellularLocation>
        <location evidence="32">Host cell membrane</location>
        <topology evidence="32">Single-pass type I membrane protein</topology>
    </subcellularLocation>
    <subcellularLocation>
        <location evidence="32">Host endosome membrane</location>
        <topology evidence="32">Single-pass type I membrane protein</topology>
    </subcellularLocation>
    <text evidence="32">It is probably concentrated at the site of budding and incorporated into the virions possibly by contacts between the cytoplasmic tail of Env and the N-terminus of Gag.</text>
</comment>
<feature type="topological domain" description="Cytoplasmic" evidence="32">
    <location>
        <begin position="704"/>
        <end position="861"/>
    </location>
</feature>
<evidence type="ECO:0000256" key="12">
    <source>
        <dbReference type="ARBA" id="ARBA00022595"/>
    </source>
</evidence>
<evidence type="ECO:0000256" key="33">
    <source>
        <dbReference type="RuleBase" id="RU363095"/>
    </source>
</evidence>
<evidence type="ECO:0000256" key="2">
    <source>
        <dbReference type="ARBA" id="ARBA00004433"/>
    </source>
</evidence>
<comment type="caution">
    <text evidence="32 33">Lacks conserved residue(s) required for the propagation of feature annotation.</text>
</comment>
<evidence type="ECO:0000256" key="15">
    <source>
        <dbReference type="ARBA" id="ARBA00022703"/>
    </source>
</evidence>
<feature type="region of interest" description="Immunosuppression" evidence="32">
    <location>
        <begin position="572"/>
        <end position="590"/>
    </location>
</feature>
<keyword evidence="28 32" id="KW-0325">Glycoprotein</keyword>
<keyword evidence="31 32" id="KW-1160">Virus entry into host cell</keyword>
<evidence type="ECO:0000256" key="30">
    <source>
        <dbReference type="ARBA" id="ARBA00023288"/>
    </source>
</evidence>
<evidence type="ECO:0000256" key="1">
    <source>
        <dbReference type="ARBA" id="ARBA00004402"/>
    </source>
</evidence>
<evidence type="ECO:0000256" key="3">
    <source>
        <dbReference type="ARBA" id="ARBA00004505"/>
    </source>
</evidence>
<dbReference type="FunFam" id="2.170.40.20:FF:000003">
    <property type="entry name" value="Envelope glycoprotein gp160"/>
    <property type="match status" value="1"/>
</dbReference>
<feature type="region of interest" description="Disordered" evidence="34">
    <location>
        <begin position="714"/>
        <end position="738"/>
    </location>
</feature>
<evidence type="ECO:0000256" key="26">
    <source>
        <dbReference type="ARBA" id="ARBA00023139"/>
    </source>
</evidence>
<evidence type="ECO:0000256" key="23">
    <source>
        <dbReference type="ARBA" id="ARBA00023046"/>
    </source>
</evidence>
<dbReference type="Gene3D" id="2.170.40.20">
    <property type="entry name" value="Human immunodeficiency virus 1, Gp160, envelope glycoprotein"/>
    <property type="match status" value="2"/>
</dbReference>
<feature type="chain" id="PRO_5023358199" description="Transmembrane protein gp41" evidence="32">
    <location>
        <begin position="510"/>
        <end position="861"/>
    </location>
</feature>
<comment type="PTM">
    <text evidence="32">Specific enzymatic cleavages in vivo yield mature proteins. Envelope glycoproteins are synthesized as a inactive precursor that is heavily N-glycosylated and processed likely by host cell furin in the Golgi to yield the mature SU and TM proteins. The cleavage site between SU and TM requires the minimal sequence [KR]-X-[KR]-R. About 2 of the 9 disulfide bonds of gp41 are reduced by P4HB/PDI, following binding to CD4 receptor.</text>
</comment>
<feature type="chain" id="PRO_5023358198" description="Envelope glycoprotein gp160" evidence="32">
    <location>
        <begin position="32"/>
        <end position="861"/>
    </location>
</feature>
<comment type="similarity">
    <text evidence="32">Belongs to the HIV-1 env protein family.</text>
</comment>
<dbReference type="GO" id="GO:0019064">
    <property type="term" value="P:fusion of virus membrane with host plasma membrane"/>
    <property type="evidence" value="ECO:0007669"/>
    <property type="project" value="UniProtKB-UniRule"/>
</dbReference>
<comment type="domain">
    <text evidence="32">The CD4-binding region is targeted by the antibody b12.</text>
</comment>
<dbReference type="FunFam" id="1.20.5.490:FF:000001">
    <property type="entry name" value="Envelope glycoprotein gp160"/>
    <property type="match status" value="1"/>
</dbReference>
<comment type="domain">
    <text evidence="32">Some of the most genetically diverse regions of the viral genome are present in Env. They are called variable regions 1 through 5 (V1 through V5). Coreceptor usage of gp120 is determined mainly by the primary structure of the third variable region (V3) in the outer domain of gp120. The sequence of V3 determines which coreceptor, CCR5 and/or CXCR4 (corresponding to R5/macrophage, X4/T cell and R5X4/T cell and macrophage tropism), is used to trigger the fusion potential of the Env complex, and hence which cells the virus can infect. Binding to CCR5 involves a region adjacent in addition to V3.</text>
</comment>
<dbReference type="Gene3D" id="1.10.287.210">
    <property type="match status" value="1"/>
</dbReference>
<sequence length="861" mass="98147">MRVKETQMNWPNLWKWGTLILGLAIICSASDNLWVTVYYGVPVWRDAETTLFCASDAKAHETEVHNVWATHACVPTDPNPQEIYLENVTENFNMWKNNMVEQMQEDVISLWDQSLKPCVKLTPLCVTLNCTNANVTDNTNTTNNYNINIGNIGNITDEVKNCSFNMTTEIRDKQKRVHALFYRLDIVQMENNSNSTEYRLINCNTSVIKQACPKISFDPIPIHYCTPAGYAILKCNDKKFNGTGPCKNVSSVQCTHGIRPVVSTQLLLNGSLAEEEIIIRSENLTDNTKTIIVHLNETVEISCTRPSNNTRTSITIGPGQVFYRTGDITGDIRKAYCEVNGTKWNETFKQVKRKLKEYFNTTIVFQPPSGGDLEITMHHFNCRGEFFYCNTTKLFNETYLNGSTYLNESTGYIILPCKIKQIINMWQGAGQAMYAPPISGKINCVSNITGILLTRDGGTNNTNETFRPGGGNMKDNWRSELYKYKVVQIEPLGVAPTKARRRVVEREKRAVGIGAMIFGFLGAAGSTMGAASITLTVQARQLLSGIVQQQSNLLRAIEAQQHLLQLTVWGIKQLQARVLAVERYLKDQKFLGLWGCSGKIICTTNVPWNSTWSNKTYEEIWNNLTWIEWDREISNYTSQIYQILTESQNQQDKNEKDLLELDKWASLWNWFDITKWLWYIKIFIMIVGGLIGLRIVFAVLSIVNRVRQGYSPLSFQTPTHHQREADRPERIEEEGGEQGRDRSVRLVSGFLALVWDDIRSLCLFLYHRLRDFTLIAARTVELLGHSSLKGLRRGWEGLKYLGNLLLYWGQQLKISAISLLDTIAVAVAGWTDRVIEIAQRAWRAFLHIPRRIRQGLERALQ</sequence>
<protein>
    <recommendedName>
        <fullName evidence="32">Envelope glycoprotein gp160</fullName>
    </recommendedName>
    <alternativeName>
        <fullName evidence="32">Env polyprotein</fullName>
    </alternativeName>
    <component>
        <recommendedName>
            <fullName evidence="32">Surface protein gp120</fullName>
            <shortName evidence="32">SU</shortName>
        </recommendedName>
        <alternativeName>
            <fullName evidence="32">Glycoprotein 120</fullName>
            <shortName evidence="32">gp120</shortName>
        </alternativeName>
    </component>
    <component>
        <recommendedName>
            <fullName evidence="32">Transmembrane protein gp41</fullName>
            <shortName evidence="32">TM</shortName>
        </recommendedName>
        <alternativeName>
            <fullName evidence="32">Glycoprotein 41</fullName>
            <shortName evidence="32">gp41</shortName>
        </alternativeName>
    </component>
</protein>
<dbReference type="InterPro" id="IPR037527">
    <property type="entry name" value="Gp160"/>
</dbReference>
<evidence type="ECO:0000256" key="32">
    <source>
        <dbReference type="HAMAP-Rule" id="MF_04083"/>
    </source>
</evidence>
<comment type="subcellular location">
    <molecule>Surface protein gp120</molecule>
    <subcellularLocation>
        <location evidence="32">Virion membrane</location>
        <topology evidence="32">Peripheral membrane protein</topology>
    </subcellularLocation>
    <subcellularLocation>
        <location evidence="32">Host cell membrane</location>
        <topology evidence="32">Peripheral membrane protein</topology>
    </subcellularLocation>
    <subcellularLocation>
        <location evidence="32">Host endosome membrane</location>
        <topology evidence="32">Single-pass type I membrane protein</topology>
    </subcellularLocation>
    <text evidence="32">The surface protein is not anchored to the viral envelope, but associates with the extravirion surface through its binding to TM. It is probably concentrated at the site of budding and incorporated into the virions possibly by contacts between the cytoplasmic tail of Env and the N-terminus of Gag.</text>
</comment>
<evidence type="ECO:0000256" key="27">
    <source>
        <dbReference type="ARBA" id="ARBA00023157"/>
    </source>
</evidence>
<keyword evidence="29 32" id="KW-0899">Viral immunoevasion</keyword>
<dbReference type="CDD" id="cd09909">
    <property type="entry name" value="HIV-1-like_HR1-HR2"/>
    <property type="match status" value="1"/>
</dbReference>
<keyword evidence="24 32" id="KW-0175">Coiled coil</keyword>
<dbReference type="GO" id="GO:0052031">
    <property type="term" value="P:symbiont-mediated perturbation of host defense response"/>
    <property type="evidence" value="ECO:0007669"/>
    <property type="project" value="UniProtKB-UniRule"/>
</dbReference>
<feature type="domain" description="Retroviral envelope protein GP41-like" evidence="36">
    <location>
        <begin position="528"/>
        <end position="720"/>
    </location>
</feature>
<dbReference type="Pfam" id="PF00517">
    <property type="entry name" value="GP41"/>
    <property type="match status" value="1"/>
</dbReference>
<evidence type="ECO:0000256" key="28">
    <source>
        <dbReference type="ARBA" id="ARBA00023180"/>
    </source>
</evidence>
<keyword evidence="27 32" id="KW-1015">Disulfide bond</keyword>
<evidence type="ECO:0000256" key="25">
    <source>
        <dbReference type="ARBA" id="ARBA00023136"/>
    </source>
</evidence>
<dbReference type="SUPFAM" id="SSF56502">
    <property type="entry name" value="gp120 core"/>
    <property type="match status" value="2"/>
</dbReference>
<keyword evidence="9 32" id="KW-1032">Host cell membrane</keyword>
<evidence type="ECO:0000256" key="6">
    <source>
        <dbReference type="ARBA" id="ARBA00004650"/>
    </source>
</evidence>
<evidence type="ECO:0000256" key="10">
    <source>
        <dbReference type="ARBA" id="ARBA00022570"/>
    </source>
</evidence>
<evidence type="ECO:0000256" key="20">
    <source>
        <dbReference type="ARBA" id="ARBA00022879"/>
    </source>
</evidence>
<keyword evidence="8 32" id="KW-1170">Fusion of virus membrane with host endosomal membrane</keyword>
<dbReference type="GO" id="GO:0039654">
    <property type="term" value="P:fusion of virus membrane with host endosome membrane"/>
    <property type="evidence" value="ECO:0007669"/>
    <property type="project" value="UniProtKB-UniRule"/>
</dbReference>
<comment type="subunit">
    <text evidence="32">The mature envelope protein (Env) consists of a homotrimer of non-covalently associated gp120-gp41 heterodimers. The resulting complex protrudes from the virus surface as a spike. There seems to be as few as 10 spikes on the average virion. Surface protein gp120 interacts with host CD4, CCR5 and CXCR4. Gp120 also interacts with the C-type lectins CD209/DC-SIGN and CLEC4M/DC-SIGNR (collectively referred to as DC-SIGN(R)). Gp120 and gp41 interact with GalCer. Gp120 interacts with host ITGA4/ITGB7 complex; on CD4+ T-cells, this interaction results in rapid activation of integrin ITGAL/LFA-1, which facilitates efficient cell-to-cell spreading of HIV-1. Gp120 interacts with cell-associated heparan sulfate; this interaction increases virus infectivity on permissive cells and may be involved in infection of CD4- cells.</text>
</comment>
<dbReference type="GO" id="GO:0005198">
    <property type="term" value="F:structural molecule activity"/>
    <property type="evidence" value="ECO:0007669"/>
    <property type="project" value="UniProtKB-UniRule"/>
</dbReference>
<comment type="function">
    <text evidence="32">Surface protein gp120: Attaches the virus to the host lymphoid cell by binding to the primary receptor CD4. This interaction induces a structural rearrangement creating a high affinity binding site for a chemokine coreceptor like CXCR4 and/or CCR5. Acts as a ligand for CD209/DC-SIGN and CLEC4M/DC-SIGNR, which are respectively found on dendritic cells (DCs), and on endothelial cells of liver sinusoids and lymph node sinuses. These interactions allow capture of viral particles at mucosal surfaces by these cells and subsequent transmission to permissive cells. HIV subverts the migration properties of dendritic cells to gain access to CD4+ T-cells in lymph nodes. Virus transmission to permissive T-cells occurs either in trans (without DCs infection, through viral capture and transmission), or in cis (following DCs productive infection, through the usual CD4-gp120 interaction), thereby inducing a robust infection. In trans infection, bound virions remain infectious over days and it is proposed that they are not degraded, but protected in non-lysosomal acidic organelles within the DCs close to the cell membrane thus contributing to the viral infectious potential during DCs' migration from the periphery to the lymphoid tissues. On arrival at lymphoid tissues, intact virions recycle back to DCs' cell surface allowing virus transmission to CD4+ T-cells.</text>
</comment>
<evidence type="ECO:0000256" key="34">
    <source>
        <dbReference type="SAM" id="MobiDB-lite"/>
    </source>
</evidence>
<feature type="disulfide bond" evidence="32">
    <location>
        <begin position="596"/>
        <end position="602"/>
    </location>
</feature>
<gene>
    <name evidence="32 37" type="primary">env</name>
</gene>
<evidence type="ECO:0000259" key="36">
    <source>
        <dbReference type="Pfam" id="PF00517"/>
    </source>
</evidence>
<keyword evidence="12 32" id="KW-1162">Viral penetration into host cytoplasm</keyword>
<evidence type="ECO:0000256" key="19">
    <source>
        <dbReference type="ARBA" id="ARBA00022870"/>
    </source>
</evidence>
<organismHost>
    <name type="scientific">Homo sapiens</name>
    <name type="common">Human</name>
    <dbReference type="NCBI Taxonomy" id="9606"/>
</organismHost>
<dbReference type="GO" id="GO:0019082">
    <property type="term" value="P:viral protein processing"/>
    <property type="evidence" value="ECO:0007669"/>
    <property type="project" value="UniProtKB-UniRule"/>
</dbReference>
<keyword evidence="21 32" id="KW-1164">Virus endocytosis by host</keyword>
<dbReference type="GO" id="GO:0019031">
    <property type="term" value="C:viral envelope"/>
    <property type="evidence" value="ECO:0007669"/>
    <property type="project" value="UniProtKB-KW"/>
</dbReference>
<evidence type="ECO:0000256" key="24">
    <source>
        <dbReference type="ARBA" id="ARBA00023054"/>
    </source>
</evidence>
<keyword evidence="16 32" id="KW-0732">Signal</keyword>
<evidence type="ECO:0000256" key="13">
    <source>
        <dbReference type="ARBA" id="ARBA00022685"/>
    </source>
</evidence>
<evidence type="ECO:0000256" key="4">
    <source>
        <dbReference type="ARBA" id="ARBA00004563"/>
    </source>
</evidence>
<dbReference type="SUPFAM" id="SSF58069">
    <property type="entry name" value="Virus ectodomain"/>
    <property type="match status" value="1"/>
</dbReference>
<feature type="short sequence motif" description="YXXL motif; contains endocytosis signal" evidence="32">
    <location>
        <begin position="710"/>
        <end position="713"/>
    </location>
</feature>
<dbReference type="GO" id="GO:0016020">
    <property type="term" value="C:membrane"/>
    <property type="evidence" value="ECO:0007669"/>
    <property type="project" value="UniProtKB-UniRule"/>
</dbReference>
<comment type="function">
    <text evidence="32">Envelope glycoprotein gp160: Oligomerizes in the host endoplasmic reticulum into predominantly trimers. In a second time, gp160 transits in the host Golgi, where glycosylation is completed. The precursor is then proteolytically cleaved in the trans-Golgi and thereby activated by cellular furin or furin-like proteases to produce gp120 and gp41.</text>
</comment>
<keyword evidence="10 32" id="KW-1165">Clathrin-mediated endocytosis of virus by host</keyword>
<evidence type="ECO:0000256" key="29">
    <source>
        <dbReference type="ARBA" id="ARBA00023280"/>
    </source>
</evidence>
<feature type="site" description="Cleavage; by host furin" evidence="32">
    <location>
        <begin position="509"/>
        <end position="510"/>
    </location>
</feature>
<keyword evidence="25 32" id="KW-0472">Membrane</keyword>
<feature type="domain" description="Human immunodeficiency virus 1 envelope glycoprotein Gp120" evidence="35">
    <location>
        <begin position="33"/>
        <end position="509"/>
    </location>
</feature>
<evidence type="ECO:0000256" key="17">
    <source>
        <dbReference type="ARBA" id="ARBA00022804"/>
    </source>
</evidence>
<evidence type="ECO:0000256" key="31">
    <source>
        <dbReference type="ARBA" id="ARBA00023296"/>
    </source>
</evidence>
<feature type="disulfide bond" evidence="32">
    <location>
        <begin position="53"/>
        <end position="73"/>
    </location>
</feature>
<evidence type="ECO:0000256" key="7">
    <source>
        <dbReference type="ARBA" id="ARBA00022506"/>
    </source>
</evidence>
<evidence type="ECO:0000256" key="18">
    <source>
        <dbReference type="ARBA" id="ARBA00022844"/>
    </source>
</evidence>
<keyword evidence="20 32" id="KW-0261">Viral envelope protein</keyword>
<dbReference type="GO" id="GO:0044175">
    <property type="term" value="C:host cell endosome membrane"/>
    <property type="evidence" value="ECO:0007669"/>
    <property type="project" value="UniProtKB-SubCell"/>
</dbReference>
<dbReference type="Pfam" id="PF00516">
    <property type="entry name" value="GP120"/>
    <property type="match status" value="1"/>
</dbReference>
<dbReference type="GO" id="GO:1903911">
    <property type="term" value="P:positive regulation of receptor clustering"/>
    <property type="evidence" value="ECO:0007669"/>
    <property type="project" value="UniProtKB-UniRule"/>
</dbReference>
<dbReference type="GO" id="GO:0019062">
    <property type="term" value="P:virion attachment to host cell"/>
    <property type="evidence" value="ECO:0007669"/>
    <property type="project" value="UniProtKB-UniRule"/>
</dbReference>
<keyword evidence="13 32" id="KW-0165">Cleavage on pair of basic residues</keyword>
<keyword evidence="23 32" id="KW-1039">Host endosome</keyword>
<comment type="miscellaneous">
    <text evidence="32">HIV-1 lineages are divided in three main groups, M (for Major), O (for Outlier), and N (for New, or Non-M, Non-O). The vast majority of strains found worldwide belong to the group M. Group O seems to be endemic to and largely confined to Cameroon and neighboring countries in West Central Africa, where these viruses represent a small minority of HIV-1 strains. The group N is represented by a limited number of isolates from Cameroonian persons. The group M is further subdivided in 9 clades or subtypes (A to D, F to H, J and K).</text>
</comment>
<dbReference type="InterPro" id="IPR000328">
    <property type="entry name" value="GP41-like"/>
</dbReference>